<dbReference type="Gene3D" id="2.120.10.30">
    <property type="entry name" value="TolB, C-terminal domain"/>
    <property type="match status" value="3"/>
</dbReference>
<dbReference type="InterPro" id="IPR007541">
    <property type="entry name" value="Uncharacterised_BSP"/>
</dbReference>
<dbReference type="EMBL" id="MBTA01000027">
    <property type="protein sequence ID" value="RKD13904.1"/>
    <property type="molecule type" value="Genomic_DNA"/>
</dbReference>
<evidence type="ECO:0000256" key="1">
    <source>
        <dbReference type="ARBA" id="ARBA00009820"/>
    </source>
</evidence>
<keyword evidence="3" id="KW-1185">Reference proteome</keyword>
<sequence length="1045" mass="117199">MLLLLITVIGSSAQAQYFGQNKVRYKNLKFKVYETPHFHLYYYTKNDSLIKAFAKESEAWYSMHQQVFRDTFRRPNPIILYGNSPEFQQTTAIGGEIGVGTGGVTEGLKNRVVMPLQEINGQTRHVLGHELVHAFQYHSLIEGDSTQLENIGNLPLWMIEGMAEYLSLGKVDANTAMWMRDAVLNKDIPSLKDLTTNSKYFPYRYGQAFWAFIGSTYGDTVIFPFFKATAKYGYEFAIRRTFGYDDKTLSNLWKASLQNSYRPYLKNTDEKPIGISVADTLSGGDMNVAPAISPDGKYLAYLSERDLFSIDLYLADAQTGKIIRKLTSKISNSHIDEFNFIESAGAWSPDSRKFAFSVFGKGRNNLVIVDISNGRTLLDVGMGDVEQFGNLTWSPDGQNIAFSGLKNGQSDLFSYNLQSKQVSQLTDDYFTDYQPSYSRDGQKIVFSTDRASLRDDNVKATIPMGMAILDLNTKQIEPIKVFSGANNFNPLFADGDTQIYFLSNRDGFRNLYRYSLNSQSVVQLTDYFTGISGITENSPALSISNSDDIVYSYYRSQRYTLYNAKASDFTAKPVNPQQVDLSAAVLPPPTSVGVDIINKNLANFSAYDDLPVDSVKSIPFRPQFKLDYIANNGAGVSTSRFGTGLSGGVQAIFSDILSRNQIFAAAAVNGEIYDFGAQIAYMNQESRWSWGGAVSHIPYQFGSYGAKYEDLSTSNGTQTFYNQYLDLVRVFEESAQAFTSYPFNKITRAEFGVGASHYSYRVDRYSDYYPVDANGNITSYYPWYRDKNKISIDEFNNSSGNSFYGSYYLKPYTIFQLNTALVGDNSFSGVASPLSGYRYRIGLEQYLGTYTFTAPTIDLRRYVRAKPVTFAGRIYGYGRLGNANNQLYPLFIGYPYLIRGYESNSFYRDNSGQNLSANGFSIDQLIGNRIAVVNFEVRLPFTGPEKLSVVPSKFLFSELNLFFDAGLAWDKGQTVDFSRKAPPQIGTNNNVPVYDSTVKVPAYSAGISARVNVFGYFVLEPYMAFPFNRTDVKKPVFGLAFSPGW</sequence>
<evidence type="ECO:0000313" key="3">
    <source>
        <dbReference type="Proteomes" id="UP000283433"/>
    </source>
</evidence>
<dbReference type="SUPFAM" id="SSF82171">
    <property type="entry name" value="DPP6 N-terminal domain-like"/>
    <property type="match status" value="1"/>
</dbReference>
<accession>A0A419S3N8</accession>
<dbReference type="PANTHER" id="PTHR36842">
    <property type="entry name" value="PROTEIN TOLB HOMOLOG"/>
    <property type="match status" value="1"/>
</dbReference>
<dbReference type="PANTHER" id="PTHR36842:SF1">
    <property type="entry name" value="PROTEIN TOLB"/>
    <property type="match status" value="1"/>
</dbReference>
<proteinExistence type="inferred from homology"/>
<comment type="caution">
    <text evidence="2">The sequence shown here is derived from an EMBL/GenBank/DDBJ whole genome shotgun (WGS) entry which is preliminary data.</text>
</comment>
<dbReference type="Pfam" id="PF04450">
    <property type="entry name" value="BSP"/>
    <property type="match status" value="1"/>
</dbReference>
<organism evidence="2 3">
    <name type="scientific">Pelobium manganitolerans</name>
    <dbReference type="NCBI Taxonomy" id="1842495"/>
    <lineage>
        <taxon>Bacteria</taxon>
        <taxon>Pseudomonadati</taxon>
        <taxon>Bacteroidota</taxon>
        <taxon>Sphingobacteriia</taxon>
        <taxon>Sphingobacteriales</taxon>
        <taxon>Sphingobacteriaceae</taxon>
        <taxon>Pelobium</taxon>
    </lineage>
</organism>
<name>A0A419S3N8_9SPHI</name>
<comment type="similarity">
    <text evidence="1">Belongs to the TolB family.</text>
</comment>
<reference evidence="2 3" key="1">
    <citation type="submission" date="2016-07" db="EMBL/GenBank/DDBJ databases">
        <title>Genome of Pelobium manganitolerans.</title>
        <authorList>
            <person name="Wu S."/>
            <person name="Wang G."/>
        </authorList>
    </citation>
    <scope>NUCLEOTIDE SEQUENCE [LARGE SCALE GENOMIC DNA]</scope>
    <source>
        <strain evidence="2 3">YS-25</strain>
    </source>
</reference>
<dbReference type="InterPro" id="IPR011042">
    <property type="entry name" value="6-blade_b-propeller_TolB-like"/>
</dbReference>
<dbReference type="OrthoDB" id="9815657at2"/>
<protein>
    <submittedName>
        <fullName evidence="2">TolB protein</fullName>
    </submittedName>
</protein>
<dbReference type="Pfam" id="PF07676">
    <property type="entry name" value="PD40"/>
    <property type="match status" value="4"/>
</dbReference>
<gene>
    <name evidence="2" type="ORF">BCY91_09540</name>
</gene>
<dbReference type="Proteomes" id="UP000283433">
    <property type="component" value="Unassembled WGS sequence"/>
</dbReference>
<dbReference type="AlphaFoldDB" id="A0A419S3N8"/>
<evidence type="ECO:0000313" key="2">
    <source>
        <dbReference type="EMBL" id="RKD13904.1"/>
    </source>
</evidence>
<dbReference type="InterPro" id="IPR011659">
    <property type="entry name" value="WD40"/>
</dbReference>